<dbReference type="Gene3D" id="1.10.260.40">
    <property type="entry name" value="lambda repressor-like DNA-binding domains"/>
    <property type="match status" value="1"/>
</dbReference>
<sequence length="306" mass="31252">MTQPFSTIDSGMSDIAPPDLLAARRQAGAALRAAREAAGRNVEELAAQLKVAPLKISALESGDWSLLPDDTFARALLRSSCKALKVDPQPLLALLPGAPVLVNPVQAAQSEGSGVTMVPDRPLPRSVSAVGRPRGLWWLAVMIVLLAGGIYFWPTLGSLIGALPAGKPKAASGQMVESAVPHDQASVPALVESVPAPASSVADPAAPALVASVPVSSAARPMTIGGAELQIQSTAPSWVEITASNGKVVFSQTMQPGAPQTIQIPAGSAPLSVVVGNAPQTTLSYAGKAVDLAPDTRANVARLTLQ</sequence>
<accession>A0A1J5QJH4</accession>
<keyword evidence="1" id="KW-0472">Membrane</keyword>
<feature type="domain" description="Cytoskeleton protein RodZ-like C-terminal" evidence="2">
    <location>
        <begin position="231"/>
        <end position="304"/>
    </location>
</feature>
<comment type="caution">
    <text evidence="3">The sequence shown here is derived from an EMBL/GenBank/DDBJ whole genome shotgun (WGS) entry which is preliminary data.</text>
</comment>
<evidence type="ECO:0000259" key="2">
    <source>
        <dbReference type="Pfam" id="PF13464"/>
    </source>
</evidence>
<protein>
    <submittedName>
        <fullName evidence="3">Cytoskeleton protein RodZ</fullName>
    </submittedName>
</protein>
<dbReference type="Pfam" id="PF13413">
    <property type="entry name" value="HTH_25"/>
    <property type="match status" value="1"/>
</dbReference>
<dbReference type="InterPro" id="IPR050400">
    <property type="entry name" value="Bact_Cytoskel_RodZ"/>
</dbReference>
<dbReference type="InterPro" id="IPR010982">
    <property type="entry name" value="Lambda_DNA-bd_dom_sf"/>
</dbReference>
<reference evidence="3" key="1">
    <citation type="submission" date="2016-10" db="EMBL/GenBank/DDBJ databases">
        <title>Sequence of Gallionella enrichment culture.</title>
        <authorList>
            <person name="Poehlein A."/>
            <person name="Muehling M."/>
            <person name="Daniel R."/>
        </authorList>
    </citation>
    <scope>NUCLEOTIDE SEQUENCE</scope>
</reference>
<dbReference type="AlphaFoldDB" id="A0A1J5QJH4"/>
<dbReference type="PANTHER" id="PTHR34475">
    <property type="match status" value="1"/>
</dbReference>
<gene>
    <name evidence="3" type="primary">rodZ_10</name>
    <name evidence="3" type="ORF">GALL_381160</name>
</gene>
<keyword evidence="1" id="KW-1133">Transmembrane helix</keyword>
<dbReference type="SUPFAM" id="SSF47413">
    <property type="entry name" value="lambda repressor-like DNA-binding domains"/>
    <property type="match status" value="1"/>
</dbReference>
<feature type="transmembrane region" description="Helical" evidence="1">
    <location>
        <begin position="135"/>
        <end position="153"/>
    </location>
</feature>
<dbReference type="EMBL" id="MLJW01001104">
    <property type="protein sequence ID" value="OIQ80132.1"/>
    <property type="molecule type" value="Genomic_DNA"/>
</dbReference>
<name>A0A1J5QJH4_9ZZZZ</name>
<evidence type="ECO:0000313" key="3">
    <source>
        <dbReference type="EMBL" id="OIQ80132.1"/>
    </source>
</evidence>
<dbReference type="GO" id="GO:0003677">
    <property type="term" value="F:DNA binding"/>
    <property type="evidence" value="ECO:0007669"/>
    <property type="project" value="InterPro"/>
</dbReference>
<keyword evidence="1" id="KW-0812">Transmembrane</keyword>
<dbReference type="PANTHER" id="PTHR34475:SF1">
    <property type="entry name" value="CYTOSKELETON PROTEIN RODZ"/>
    <property type="match status" value="1"/>
</dbReference>
<proteinExistence type="predicted"/>
<organism evidence="3">
    <name type="scientific">mine drainage metagenome</name>
    <dbReference type="NCBI Taxonomy" id="410659"/>
    <lineage>
        <taxon>unclassified sequences</taxon>
        <taxon>metagenomes</taxon>
        <taxon>ecological metagenomes</taxon>
    </lineage>
</organism>
<dbReference type="Pfam" id="PF13464">
    <property type="entry name" value="RodZ_C"/>
    <property type="match status" value="1"/>
</dbReference>
<dbReference type="InterPro" id="IPR025194">
    <property type="entry name" value="RodZ-like_C"/>
</dbReference>
<evidence type="ECO:0000256" key="1">
    <source>
        <dbReference type="SAM" id="Phobius"/>
    </source>
</evidence>